<reference evidence="12" key="1">
    <citation type="journal article" date="2020" name="Microbiol. Resour. Announc.">
        <title>Draft Genome Sequences of Thiorhodococcus mannitoliphagus and Thiorhodococcus minor, Purple Sulfur Photosynthetic Bacteria in the Gammaproteobacterial Family Chromatiaceae.</title>
        <authorList>
            <person name="Aviles F.A."/>
            <person name="Meyer T.E."/>
            <person name="Kyndt J.A."/>
        </authorList>
    </citation>
    <scope>NUCLEOTIDE SEQUENCE [LARGE SCALE GENOMIC DNA]</scope>
    <source>
        <strain evidence="12">DSM 18266</strain>
    </source>
</reference>
<evidence type="ECO:0000313" key="11">
    <source>
        <dbReference type="EMBL" id="NEX22756.1"/>
    </source>
</evidence>
<evidence type="ECO:0000256" key="7">
    <source>
        <dbReference type="ARBA" id="ARBA00047989"/>
    </source>
</evidence>
<dbReference type="NCBIfam" id="TIGR00726">
    <property type="entry name" value="peptidoglycan editing factor PgeF"/>
    <property type="match status" value="1"/>
</dbReference>
<keyword evidence="6" id="KW-0862">Zinc</keyword>
<keyword evidence="3" id="KW-0808">Transferase</keyword>
<dbReference type="InterPro" id="IPR003730">
    <property type="entry name" value="Cu_polyphenol_OxRdtase"/>
</dbReference>
<comment type="caution">
    <text evidence="11">The sequence shown here is derived from an EMBL/GenBank/DDBJ whole genome shotgun (WGS) entry which is preliminary data.</text>
</comment>
<comment type="catalytic activity">
    <reaction evidence="1">
        <text>inosine + phosphate = alpha-D-ribose 1-phosphate + hypoxanthine</text>
        <dbReference type="Rhea" id="RHEA:27646"/>
        <dbReference type="ChEBI" id="CHEBI:17368"/>
        <dbReference type="ChEBI" id="CHEBI:17596"/>
        <dbReference type="ChEBI" id="CHEBI:43474"/>
        <dbReference type="ChEBI" id="CHEBI:57720"/>
        <dbReference type="EC" id="2.4.2.1"/>
    </reaction>
    <physiologicalReaction direction="left-to-right" evidence="1">
        <dbReference type="Rhea" id="RHEA:27647"/>
    </physiologicalReaction>
</comment>
<dbReference type="InterPro" id="IPR038371">
    <property type="entry name" value="Cu_polyphenol_OxRdtase_sf"/>
</dbReference>
<evidence type="ECO:0000256" key="4">
    <source>
        <dbReference type="ARBA" id="ARBA00022723"/>
    </source>
</evidence>
<evidence type="ECO:0000256" key="10">
    <source>
        <dbReference type="RuleBase" id="RU361274"/>
    </source>
</evidence>
<dbReference type="GO" id="GO:0016787">
    <property type="term" value="F:hydrolase activity"/>
    <property type="evidence" value="ECO:0007669"/>
    <property type="project" value="UniProtKB-KW"/>
</dbReference>
<gene>
    <name evidence="11" type="primary">pgeF</name>
    <name evidence="11" type="ORF">G3480_21025</name>
</gene>
<evidence type="ECO:0000256" key="5">
    <source>
        <dbReference type="ARBA" id="ARBA00022801"/>
    </source>
</evidence>
<proteinExistence type="inferred from homology"/>
<evidence type="ECO:0000256" key="1">
    <source>
        <dbReference type="ARBA" id="ARBA00000553"/>
    </source>
</evidence>
<dbReference type="AlphaFoldDB" id="A0A6P1E135"/>
<comment type="catalytic activity">
    <reaction evidence="8">
        <text>adenosine + phosphate = alpha-D-ribose 1-phosphate + adenine</text>
        <dbReference type="Rhea" id="RHEA:27642"/>
        <dbReference type="ChEBI" id="CHEBI:16335"/>
        <dbReference type="ChEBI" id="CHEBI:16708"/>
        <dbReference type="ChEBI" id="CHEBI:43474"/>
        <dbReference type="ChEBI" id="CHEBI:57720"/>
        <dbReference type="EC" id="2.4.2.1"/>
    </reaction>
    <physiologicalReaction direction="left-to-right" evidence="8">
        <dbReference type="Rhea" id="RHEA:27643"/>
    </physiologicalReaction>
</comment>
<evidence type="ECO:0000256" key="3">
    <source>
        <dbReference type="ARBA" id="ARBA00022679"/>
    </source>
</evidence>
<protein>
    <recommendedName>
        <fullName evidence="10">Purine nucleoside phosphorylase</fullName>
    </recommendedName>
</protein>
<evidence type="ECO:0000256" key="8">
    <source>
        <dbReference type="ARBA" id="ARBA00048968"/>
    </source>
</evidence>
<evidence type="ECO:0000256" key="9">
    <source>
        <dbReference type="ARBA" id="ARBA00049893"/>
    </source>
</evidence>
<comment type="catalytic activity">
    <reaction evidence="9">
        <text>S-methyl-5'-thioadenosine + phosphate = 5-(methylsulfanyl)-alpha-D-ribose 1-phosphate + adenine</text>
        <dbReference type="Rhea" id="RHEA:11852"/>
        <dbReference type="ChEBI" id="CHEBI:16708"/>
        <dbReference type="ChEBI" id="CHEBI:17509"/>
        <dbReference type="ChEBI" id="CHEBI:43474"/>
        <dbReference type="ChEBI" id="CHEBI:58533"/>
        <dbReference type="EC" id="2.4.2.28"/>
    </reaction>
    <physiologicalReaction direction="left-to-right" evidence="9">
        <dbReference type="Rhea" id="RHEA:11853"/>
    </physiologicalReaction>
</comment>
<comment type="similarity">
    <text evidence="2 10">Belongs to the purine nucleoside phosphorylase YfiH/LACC1 family.</text>
</comment>
<dbReference type="GO" id="GO:0017061">
    <property type="term" value="F:S-methyl-5-thioadenosine phosphorylase activity"/>
    <property type="evidence" value="ECO:0007669"/>
    <property type="project" value="UniProtKB-EC"/>
</dbReference>
<keyword evidence="12" id="KW-1185">Reference proteome</keyword>
<accession>A0A6P1E135</accession>
<name>A0A6P1E135_9GAMM</name>
<comment type="catalytic activity">
    <reaction evidence="7">
        <text>adenosine + H2O + H(+) = inosine + NH4(+)</text>
        <dbReference type="Rhea" id="RHEA:24408"/>
        <dbReference type="ChEBI" id="CHEBI:15377"/>
        <dbReference type="ChEBI" id="CHEBI:15378"/>
        <dbReference type="ChEBI" id="CHEBI:16335"/>
        <dbReference type="ChEBI" id="CHEBI:17596"/>
        <dbReference type="ChEBI" id="CHEBI:28938"/>
        <dbReference type="EC" id="3.5.4.4"/>
    </reaction>
    <physiologicalReaction direction="left-to-right" evidence="7">
        <dbReference type="Rhea" id="RHEA:24409"/>
    </physiologicalReaction>
</comment>
<dbReference type="SUPFAM" id="SSF64438">
    <property type="entry name" value="CNF1/YfiH-like putative cysteine hydrolases"/>
    <property type="match status" value="1"/>
</dbReference>
<dbReference type="GO" id="GO:0005507">
    <property type="term" value="F:copper ion binding"/>
    <property type="evidence" value="ECO:0007669"/>
    <property type="project" value="TreeGrafter"/>
</dbReference>
<organism evidence="11 12">
    <name type="scientific">Thiorhodococcus mannitoliphagus</name>
    <dbReference type="NCBI Taxonomy" id="329406"/>
    <lineage>
        <taxon>Bacteria</taxon>
        <taxon>Pseudomonadati</taxon>
        <taxon>Pseudomonadota</taxon>
        <taxon>Gammaproteobacteria</taxon>
        <taxon>Chromatiales</taxon>
        <taxon>Chromatiaceae</taxon>
        <taxon>Thiorhodococcus</taxon>
    </lineage>
</organism>
<dbReference type="PANTHER" id="PTHR30616">
    <property type="entry name" value="UNCHARACTERIZED PROTEIN YFIH"/>
    <property type="match status" value="1"/>
</dbReference>
<keyword evidence="4" id="KW-0479">Metal-binding</keyword>
<sequence length="246" mass="26274">MSDMQILTPDWPAPARVRACSTTRVGGVSAGPYASLNLGDHVGDDPARVARNRERLAAYLDLPGRPAWLRQVHGCDILRPGVEVSDKAADGSIAATPGEVCVVMTADCLPVLLCDERGTEVAAVHAGWRGLVNGVIESAVAAMAAEPEQLLVWLGPAIGPDAFEVGAEVRDQFLAADPTAAAAFRSSGTRWLADIFELARLRLKRLGIGRVYGGGDCTYAQSERFFSYRREGVTGRMASLIWISPQ</sequence>
<dbReference type="Proteomes" id="UP000471640">
    <property type="component" value="Unassembled WGS sequence"/>
</dbReference>
<dbReference type="PANTHER" id="PTHR30616:SF2">
    <property type="entry name" value="PURINE NUCLEOSIDE PHOSPHORYLASE LACC1"/>
    <property type="match status" value="1"/>
</dbReference>
<evidence type="ECO:0000256" key="2">
    <source>
        <dbReference type="ARBA" id="ARBA00007353"/>
    </source>
</evidence>
<keyword evidence="5" id="KW-0378">Hydrolase</keyword>
<evidence type="ECO:0000256" key="6">
    <source>
        <dbReference type="ARBA" id="ARBA00022833"/>
    </source>
</evidence>
<dbReference type="InterPro" id="IPR011324">
    <property type="entry name" value="Cytotoxic_necrot_fac-like_cat"/>
</dbReference>
<dbReference type="Gene3D" id="3.60.140.10">
    <property type="entry name" value="CNF1/YfiH-like putative cysteine hydrolases"/>
    <property type="match status" value="1"/>
</dbReference>
<dbReference type="EMBL" id="JAAIJR010000122">
    <property type="protein sequence ID" value="NEX22756.1"/>
    <property type="molecule type" value="Genomic_DNA"/>
</dbReference>
<evidence type="ECO:0000313" key="12">
    <source>
        <dbReference type="Proteomes" id="UP000471640"/>
    </source>
</evidence>
<reference evidence="11 12" key="2">
    <citation type="submission" date="2020-02" db="EMBL/GenBank/DDBJ databases">
        <title>Genome sequences of Thiorhodococcus mannitoliphagus and Thiorhodococcus minor, purple sulfur photosynthetic bacteria in the gammaproteobacterial family, Chromatiaceae.</title>
        <authorList>
            <person name="Aviles F.A."/>
            <person name="Meyer T.E."/>
            <person name="Kyndt J.A."/>
        </authorList>
    </citation>
    <scope>NUCLEOTIDE SEQUENCE [LARGE SCALE GENOMIC DNA]</scope>
    <source>
        <strain evidence="11 12">DSM 18266</strain>
    </source>
</reference>
<dbReference type="Pfam" id="PF02578">
    <property type="entry name" value="Cu-oxidase_4"/>
    <property type="match status" value="1"/>
</dbReference>
<dbReference type="CDD" id="cd16833">
    <property type="entry name" value="YfiH"/>
    <property type="match status" value="1"/>
</dbReference>